<evidence type="ECO:0000256" key="1">
    <source>
        <dbReference type="SAM" id="MobiDB-lite"/>
    </source>
</evidence>
<dbReference type="PaxDb" id="6945-B7PD62"/>
<feature type="region of interest" description="Disordered" evidence="1">
    <location>
        <begin position="180"/>
        <end position="211"/>
    </location>
</feature>
<organism>
    <name type="scientific">Ixodes scapularis</name>
    <name type="common">Black-legged tick</name>
    <name type="synonym">Deer tick</name>
    <dbReference type="NCBI Taxonomy" id="6945"/>
    <lineage>
        <taxon>Eukaryota</taxon>
        <taxon>Metazoa</taxon>
        <taxon>Ecdysozoa</taxon>
        <taxon>Arthropoda</taxon>
        <taxon>Chelicerata</taxon>
        <taxon>Arachnida</taxon>
        <taxon>Acari</taxon>
        <taxon>Parasitiformes</taxon>
        <taxon>Ixodida</taxon>
        <taxon>Ixodoidea</taxon>
        <taxon>Ixodidae</taxon>
        <taxon>Ixodinae</taxon>
        <taxon>Ixodes</taxon>
    </lineage>
</organism>
<accession>B7PD62</accession>
<reference evidence="3 5" key="1">
    <citation type="submission" date="2008-03" db="EMBL/GenBank/DDBJ databases">
        <title>Annotation of Ixodes scapularis.</title>
        <authorList>
            <consortium name="Ixodes scapularis Genome Project Consortium"/>
            <person name="Caler E."/>
            <person name="Hannick L.I."/>
            <person name="Bidwell S."/>
            <person name="Joardar V."/>
            <person name="Thiagarajan M."/>
            <person name="Amedeo P."/>
            <person name="Galinsky K.J."/>
            <person name="Schobel S."/>
            <person name="Inman J."/>
            <person name="Hostetler J."/>
            <person name="Miller J."/>
            <person name="Hammond M."/>
            <person name="Megy K."/>
            <person name="Lawson D."/>
            <person name="Kodira C."/>
            <person name="Sutton G."/>
            <person name="Meyer J."/>
            <person name="Hill C.A."/>
            <person name="Birren B."/>
            <person name="Nene V."/>
            <person name="Collins F."/>
            <person name="Alarcon-Chaidez F."/>
            <person name="Wikel S."/>
            <person name="Strausberg R."/>
        </authorList>
    </citation>
    <scope>NUCLEOTIDE SEQUENCE [LARGE SCALE GENOMIC DNA]</scope>
    <source>
        <strain evidence="5">Wikel</strain>
        <strain evidence="3">Wikel colony</strain>
    </source>
</reference>
<evidence type="ECO:0000313" key="3">
    <source>
        <dbReference type="EMBL" id="EEC04534.1"/>
    </source>
</evidence>
<evidence type="ECO:0008006" key="6">
    <source>
        <dbReference type="Google" id="ProtNLM"/>
    </source>
</evidence>
<dbReference type="AlphaFoldDB" id="B7PD62"/>
<dbReference type="VEuPathDB" id="VectorBase:ISCI002683"/>
<sequence>MRRSLAGLLVVLVSLALLLDTAAGFEILRLKKLAKLAIIGRALAPQIVPIPSHPVPVPVPIPVPVHHHHHIISHAGHVGADAGCDGPPALVALHRGPNNSDTVAKRTSFTYRKHKTSGTLNVRGRASCERSWRAERSSEQQNFGSWETYCRSLRTSGASEARRVSFGPQLCDKRAKAAVERAAPPQPKGTLNTLSNRSSLTHLTMVRGSGG</sequence>
<dbReference type="EMBL" id="ABJB010566773">
    <property type="status" value="NOT_ANNOTATED_CDS"/>
    <property type="molecule type" value="Genomic_DNA"/>
</dbReference>
<gene>
    <name evidence="3" type="ORF">IscW_ISCW002683</name>
</gene>
<name>B7PD62_IXOSC</name>
<reference evidence="4" key="2">
    <citation type="submission" date="2020-05" db="UniProtKB">
        <authorList>
            <consortium name="EnsemblMetazoa"/>
        </authorList>
    </citation>
    <scope>IDENTIFICATION</scope>
    <source>
        <strain evidence="4">wikel</strain>
    </source>
</reference>
<dbReference type="EMBL" id="ABJB010732348">
    <property type="status" value="NOT_ANNOTATED_CDS"/>
    <property type="molecule type" value="Genomic_DNA"/>
</dbReference>
<dbReference type="EnsemblMetazoa" id="ISCW002683-RA">
    <property type="protein sequence ID" value="ISCW002683-PA"/>
    <property type="gene ID" value="ISCW002683"/>
</dbReference>
<dbReference type="HOGENOM" id="CLU_1306083_0_0_1"/>
<proteinExistence type="predicted"/>
<dbReference type="EMBL" id="ABJB010397859">
    <property type="status" value="NOT_ANNOTATED_CDS"/>
    <property type="molecule type" value="Genomic_DNA"/>
</dbReference>
<feature type="compositionally biased region" description="Polar residues" evidence="1">
    <location>
        <begin position="189"/>
        <end position="202"/>
    </location>
</feature>
<evidence type="ECO:0000256" key="2">
    <source>
        <dbReference type="SAM" id="SignalP"/>
    </source>
</evidence>
<feature type="signal peptide" evidence="2">
    <location>
        <begin position="1"/>
        <end position="24"/>
    </location>
</feature>
<protein>
    <recommendedName>
        <fullName evidence="6">Secreted protein</fullName>
    </recommendedName>
</protein>
<dbReference type="EMBL" id="ABJB010758748">
    <property type="status" value="NOT_ANNOTATED_CDS"/>
    <property type="molecule type" value="Genomic_DNA"/>
</dbReference>
<dbReference type="Proteomes" id="UP000001555">
    <property type="component" value="Unassembled WGS sequence"/>
</dbReference>
<dbReference type="InParanoid" id="B7PD62"/>
<keyword evidence="5" id="KW-1185">Reference proteome</keyword>
<feature type="chain" id="PRO_5014567974" description="Secreted protein" evidence="2">
    <location>
        <begin position="25"/>
        <end position="211"/>
    </location>
</feature>
<evidence type="ECO:0000313" key="5">
    <source>
        <dbReference type="Proteomes" id="UP000001555"/>
    </source>
</evidence>
<dbReference type="EMBL" id="DS688436">
    <property type="protein sequence ID" value="EEC04534.1"/>
    <property type="molecule type" value="Genomic_DNA"/>
</dbReference>
<keyword evidence="2" id="KW-0732">Signal</keyword>
<evidence type="ECO:0000313" key="4">
    <source>
        <dbReference type="EnsemblMetazoa" id="ISCW002683-PA"/>
    </source>
</evidence>
<dbReference type="VEuPathDB" id="VectorBase:ISCW002683"/>